<dbReference type="PROSITE" id="PS50125">
    <property type="entry name" value="GUANYLATE_CYCLASE_2"/>
    <property type="match status" value="2"/>
</dbReference>
<dbReference type="eggNOG" id="COG3899">
    <property type="taxonomic scope" value="Bacteria"/>
</dbReference>
<dbReference type="PANTHER" id="PTHR16305:SF28">
    <property type="entry name" value="GUANYLATE CYCLASE DOMAIN-CONTAINING PROTEIN"/>
    <property type="match status" value="1"/>
</dbReference>
<dbReference type="Proteomes" id="UP000002008">
    <property type="component" value="Chromosome"/>
</dbReference>
<evidence type="ECO:0000313" key="5">
    <source>
        <dbReference type="Proteomes" id="UP000002008"/>
    </source>
</evidence>
<dbReference type="eggNOG" id="COG0457">
    <property type="taxonomic scope" value="Bacteria"/>
</dbReference>
<dbReference type="SUPFAM" id="SSF48452">
    <property type="entry name" value="TPR-like"/>
    <property type="match status" value="1"/>
</dbReference>
<dbReference type="AlphaFoldDB" id="A9WFW0"/>
<dbReference type="eggNOG" id="COG2114">
    <property type="taxonomic scope" value="Bacteria"/>
</dbReference>
<dbReference type="EMBL" id="CP000909">
    <property type="protein sequence ID" value="ABY35460.1"/>
    <property type="molecule type" value="Genomic_DNA"/>
</dbReference>
<protein>
    <submittedName>
        <fullName evidence="4">Tetratricopeptide TPR_4</fullName>
    </submittedName>
</protein>
<dbReference type="GO" id="GO:0005524">
    <property type="term" value="F:ATP binding"/>
    <property type="evidence" value="ECO:0007669"/>
    <property type="project" value="UniProtKB-KW"/>
</dbReference>
<dbReference type="Gene3D" id="1.25.40.10">
    <property type="entry name" value="Tetratricopeptide repeat domain"/>
    <property type="match status" value="1"/>
</dbReference>
<dbReference type="RefSeq" id="WP_012258114.1">
    <property type="nucleotide sequence ID" value="NC_010175.1"/>
</dbReference>
<feature type="domain" description="Guanylate cyclase" evidence="3">
    <location>
        <begin position="40"/>
        <end position="181"/>
    </location>
</feature>
<dbReference type="EnsemblBacteria" id="ABY35460">
    <property type="protein sequence ID" value="ABY35460"/>
    <property type="gene ID" value="Caur_2251"/>
</dbReference>
<name>A9WFW0_CHLAA</name>
<dbReference type="InterPro" id="IPR041664">
    <property type="entry name" value="AAA_16"/>
</dbReference>
<feature type="domain" description="Guanylate cyclase" evidence="3">
    <location>
        <begin position="267"/>
        <end position="387"/>
    </location>
</feature>
<dbReference type="InterPro" id="IPR001054">
    <property type="entry name" value="A/G_cyclase"/>
</dbReference>
<sequence>MMLANLAELACYLPGLIRRRLQNIGADGRLEAAKETFPAAILFADLSGFTALTEHLTHTNPAGTEELTQILDLYFGHLVRIVTVHGGDVIKFSGDGLIALWYGDEPLPVLTRRAIQCGLAIQMMMSPAVWSTEVIDEAARRLRARVGIGAGDVTLMHLGGIYDRWELLIVGDAVRAAGAAEAAAPPGEVALTANAWELAQPWCEAEPLSDSHWRLTALLDDVPLRAFTTPVIDQEQIELLRSYVPKAILSRIDAGQSAWLAEQRYVTVLFAHLGDLNATTPLPAAQAAVRALQTCLYRYEGSINRLGIDNKGPTLLAAFGLPPFAHEDDALRGVLAAHDIVNTLSNLGFSCTIGLTSGPALCSSVGGLERREYTMMGSVVNRAARLMQAARQQQIPLLCDGETAAACRERITFNALPPLHLRGISDPVTVFQPVLNITDDTNRQLISKARYNHAFVGRTSEMALLLDRLDRLQRGQSGGVMISGEAGIGKSHLVQEFLNQARAQNTVILSATARAIDRSPYHTIRSGLLELLNDVRLAVLSDDIYHISRQLWPTNLTTIANPTASPDQGYAGRVHDGLIAVLSKAAEHAPLMIAIEDVQWLDEPTWSLLINLLEQPVPILLIVTGRPPLNQTEEQRRFLYHPLVDHIKLQGLSPPEIHDLIAHALDVSQVDEAIWRMIADQTQGHPFFSLELAKALRDAGLLMRQHQMCRFVPGATKTALQMVRLPATVQGLITSRFDQLTLDQQLTLKAASIIGAEFDPTTLAAIHPSGLSEAQLTGQLFALQQAGLIVLERFEPHLQYAFRPAAIAEAIYNLMSFAQRRQLHARLAAYLEQHTGHDPLRAITIAHHWQAAGETLRAKPFLEQAGELALHTGDYANAIDLLSKAHQIGIDEEASVIGRRERLLAEAYYGQGRLAESYRLLQSALRHLGYHLPVRRRRLIWSLFIEVIQQILILLGIPKRDLPAGKNAVEIARAAHLLVQIDYYQHDPLTMLYRLLFAMNLAETTRLPTIQARSYASMEIALNRLPMLARLYRRKAMRLAKRLNDPSTMAWVAQMQGLAALIRSEWRQAQAALQFGMSIAQQTGETRRWLECRALLAMVQLRLGDVPEALAGAGEIAMRSERSRDHQVQVWGRLSAAEFYLANGDVAAAVSEWQAASNLFTDANRISRADQIWHTVLAARIALMSGETRQAHELAVQALQQINGAPPPALYLIRSYRALLTMPLSPKQRWMARLIRWQVGLLFPLALRDDSGR</sequence>
<evidence type="ECO:0000256" key="2">
    <source>
        <dbReference type="ARBA" id="ARBA00022840"/>
    </source>
</evidence>
<dbReference type="Pfam" id="PF00211">
    <property type="entry name" value="Guanylate_cyc"/>
    <property type="match status" value="2"/>
</dbReference>
<gene>
    <name evidence="4" type="ordered locus">Caur_2251</name>
</gene>
<dbReference type="SMART" id="SM00044">
    <property type="entry name" value="CYCc"/>
    <property type="match status" value="1"/>
</dbReference>
<dbReference type="HOGENOM" id="CLU_004435_4_0_0"/>
<organism evidence="4 5">
    <name type="scientific">Chloroflexus aurantiacus (strain ATCC 29366 / DSM 635 / J-10-fl)</name>
    <dbReference type="NCBI Taxonomy" id="324602"/>
    <lineage>
        <taxon>Bacteria</taxon>
        <taxon>Bacillati</taxon>
        <taxon>Chloroflexota</taxon>
        <taxon>Chloroflexia</taxon>
        <taxon>Chloroflexales</taxon>
        <taxon>Chloroflexineae</taxon>
        <taxon>Chloroflexaceae</taxon>
        <taxon>Chloroflexus</taxon>
    </lineage>
</organism>
<dbReference type="Gene3D" id="3.30.70.1230">
    <property type="entry name" value="Nucleotide cyclase"/>
    <property type="match status" value="2"/>
</dbReference>
<dbReference type="InParanoid" id="A9WFW0"/>
<keyword evidence="1" id="KW-0547">Nucleotide-binding</keyword>
<dbReference type="GO" id="GO:0005737">
    <property type="term" value="C:cytoplasm"/>
    <property type="evidence" value="ECO:0000318"/>
    <property type="project" value="GO_Central"/>
</dbReference>
<dbReference type="InterPro" id="IPR011990">
    <property type="entry name" value="TPR-like_helical_dom_sf"/>
</dbReference>
<dbReference type="SUPFAM" id="SSF52540">
    <property type="entry name" value="P-loop containing nucleoside triphosphate hydrolases"/>
    <property type="match status" value="1"/>
</dbReference>
<dbReference type="InterPro" id="IPR029787">
    <property type="entry name" value="Nucleotide_cyclase"/>
</dbReference>
<dbReference type="GO" id="GO:0009190">
    <property type="term" value="P:cyclic nucleotide biosynthetic process"/>
    <property type="evidence" value="ECO:0007669"/>
    <property type="project" value="InterPro"/>
</dbReference>
<dbReference type="CDD" id="cd07302">
    <property type="entry name" value="CHD"/>
    <property type="match status" value="2"/>
</dbReference>
<evidence type="ECO:0000256" key="1">
    <source>
        <dbReference type="ARBA" id="ARBA00022741"/>
    </source>
</evidence>
<dbReference type="InterPro" id="IPR027417">
    <property type="entry name" value="P-loop_NTPase"/>
</dbReference>
<accession>A9WFW0</accession>
<reference evidence="5" key="1">
    <citation type="journal article" date="2011" name="BMC Genomics">
        <title>Complete genome sequence of the filamentous anoxygenic phototrophic bacterium Chloroflexus aurantiacus.</title>
        <authorList>
            <person name="Tang K.H."/>
            <person name="Barry K."/>
            <person name="Chertkov O."/>
            <person name="Dalin E."/>
            <person name="Han C.S."/>
            <person name="Hauser L.J."/>
            <person name="Honchak B.M."/>
            <person name="Karbach L.E."/>
            <person name="Land M.L."/>
            <person name="Lapidus A."/>
            <person name="Larimer F.W."/>
            <person name="Mikhailova N."/>
            <person name="Pitluck S."/>
            <person name="Pierson B.K."/>
            <person name="Blankenship R.E."/>
        </authorList>
    </citation>
    <scope>NUCLEOTIDE SEQUENCE [LARGE SCALE GENOMIC DNA]</scope>
    <source>
        <strain evidence="5">ATCC 29366 / DSM 635 / J-10-fl</strain>
    </source>
</reference>
<dbReference type="Gene3D" id="3.40.50.300">
    <property type="entry name" value="P-loop containing nucleotide triphosphate hydrolases"/>
    <property type="match status" value="1"/>
</dbReference>
<evidence type="ECO:0000313" key="4">
    <source>
        <dbReference type="EMBL" id="ABY35460.1"/>
    </source>
</evidence>
<dbReference type="GO" id="GO:0004016">
    <property type="term" value="F:adenylate cyclase activity"/>
    <property type="evidence" value="ECO:0000318"/>
    <property type="project" value="GO_Central"/>
</dbReference>
<evidence type="ECO:0000259" key="3">
    <source>
        <dbReference type="PROSITE" id="PS50125"/>
    </source>
</evidence>
<dbReference type="PATRIC" id="fig|324602.8.peg.2550"/>
<keyword evidence="5" id="KW-1185">Reference proteome</keyword>
<keyword evidence="2" id="KW-0067">ATP-binding</keyword>
<dbReference type="PANTHER" id="PTHR16305">
    <property type="entry name" value="TESTICULAR SOLUBLE ADENYLYL CYCLASE"/>
    <property type="match status" value="1"/>
</dbReference>
<dbReference type="GO" id="GO:0035556">
    <property type="term" value="P:intracellular signal transduction"/>
    <property type="evidence" value="ECO:0007669"/>
    <property type="project" value="InterPro"/>
</dbReference>
<dbReference type="Pfam" id="PF13191">
    <property type="entry name" value="AAA_16"/>
    <property type="match status" value="1"/>
</dbReference>
<dbReference type="KEGG" id="cau:Caur_2251"/>
<dbReference type="STRING" id="324602.Caur_2251"/>
<proteinExistence type="predicted"/>
<dbReference type="SUPFAM" id="SSF55073">
    <property type="entry name" value="Nucleotide cyclase"/>
    <property type="match status" value="2"/>
</dbReference>